<feature type="region of interest" description="Disordered" evidence="2">
    <location>
        <begin position="1"/>
        <end position="50"/>
    </location>
</feature>
<dbReference type="RefSeq" id="XP_016762549.1">
    <property type="nucleotide sequence ID" value="XM_016904732.1"/>
</dbReference>
<organism evidence="3 4">
    <name type="scientific">Sphaerulina musiva (strain SO2202)</name>
    <name type="common">Poplar stem canker fungus</name>
    <name type="synonym">Septoria musiva</name>
    <dbReference type="NCBI Taxonomy" id="692275"/>
    <lineage>
        <taxon>Eukaryota</taxon>
        <taxon>Fungi</taxon>
        <taxon>Dikarya</taxon>
        <taxon>Ascomycota</taxon>
        <taxon>Pezizomycotina</taxon>
        <taxon>Dothideomycetes</taxon>
        <taxon>Dothideomycetidae</taxon>
        <taxon>Mycosphaerellales</taxon>
        <taxon>Mycosphaerellaceae</taxon>
        <taxon>Sphaerulina</taxon>
    </lineage>
</organism>
<dbReference type="PANTHER" id="PTHR28527">
    <property type="entry name" value="MATING-TYPE SWITCHING PROTEIN SWI2-RELATED"/>
    <property type="match status" value="1"/>
</dbReference>
<feature type="region of interest" description="Disordered" evidence="2">
    <location>
        <begin position="215"/>
        <end position="266"/>
    </location>
</feature>
<accession>M3CKY5</accession>
<dbReference type="PANTHER" id="PTHR28527:SF1">
    <property type="entry name" value="SWI5-DEPENDENT RECOMBINATION DNA REPAIR PROTEIN 1"/>
    <property type="match status" value="1"/>
</dbReference>
<dbReference type="EMBL" id="KB456262">
    <property type="protein sequence ID" value="EMF14428.1"/>
    <property type="molecule type" value="Genomic_DNA"/>
</dbReference>
<reference evidence="3 4" key="1">
    <citation type="journal article" date="2012" name="PLoS Pathog.">
        <title>Diverse lifestyles and strategies of plant pathogenesis encoded in the genomes of eighteen Dothideomycetes fungi.</title>
        <authorList>
            <person name="Ohm R.A."/>
            <person name="Feau N."/>
            <person name="Henrissat B."/>
            <person name="Schoch C.L."/>
            <person name="Horwitz B.A."/>
            <person name="Barry K.W."/>
            <person name="Condon B.J."/>
            <person name="Copeland A.C."/>
            <person name="Dhillon B."/>
            <person name="Glaser F."/>
            <person name="Hesse C.N."/>
            <person name="Kosti I."/>
            <person name="LaButti K."/>
            <person name="Lindquist E.A."/>
            <person name="Lucas S."/>
            <person name="Salamov A.A."/>
            <person name="Bradshaw R.E."/>
            <person name="Ciuffetti L."/>
            <person name="Hamelin R.C."/>
            <person name="Kema G.H.J."/>
            <person name="Lawrence C."/>
            <person name="Scott J.A."/>
            <person name="Spatafora J.W."/>
            <person name="Turgeon B.G."/>
            <person name="de Wit P.J.G.M."/>
            <person name="Zhong S."/>
            <person name="Goodwin S.B."/>
            <person name="Grigoriev I.V."/>
        </authorList>
    </citation>
    <scope>NUCLEOTIDE SEQUENCE [LARGE SCALE GENOMIC DNA]</scope>
    <source>
        <strain evidence="3 4">SO2202</strain>
    </source>
</reference>
<sequence>MSSPLSFKRRRLNDATAKLKKPFVSPMRSKNPAQLPTESPLKDISSNINPTSPAYIPSTLAHTVHAEYPVAKHNPPAFKTPKIAVTPLRKSHSATVSTQKKKKTDPEELAAQKAITALELQIRRVQNELDAFKQAEVLANSTTDADLEELKDKWRLASQSVAEELFGSVKERVCRMGGAAAWREMEKKKHERANGMGGFAEPEVVDNDADCEFDSEGEELPEAEQEYRKKMKRQAKQEAMEAMDEPDRPVEGQGVKDKVWQEDGKEDDTFTMDMMLRSLNIDMAVIGYDKQMQRWI</sequence>
<evidence type="ECO:0000256" key="1">
    <source>
        <dbReference type="SAM" id="Coils"/>
    </source>
</evidence>
<dbReference type="Gene3D" id="6.10.140.1020">
    <property type="match status" value="1"/>
</dbReference>
<dbReference type="eggNOG" id="ENOG502SAMI">
    <property type="taxonomic scope" value="Eukaryota"/>
</dbReference>
<protein>
    <recommendedName>
        <fullName evidence="5">Swi5-domain-containing protein</fullName>
    </recommendedName>
</protein>
<evidence type="ECO:0000256" key="2">
    <source>
        <dbReference type="SAM" id="MobiDB-lite"/>
    </source>
</evidence>
<dbReference type="GO" id="GO:0006310">
    <property type="term" value="P:DNA recombination"/>
    <property type="evidence" value="ECO:0007669"/>
    <property type="project" value="TreeGrafter"/>
</dbReference>
<dbReference type="AlphaFoldDB" id="M3CKY5"/>
<proteinExistence type="predicted"/>
<feature type="compositionally biased region" description="Basic and acidic residues" evidence="2">
    <location>
        <begin position="235"/>
        <end position="263"/>
    </location>
</feature>
<name>M3CKY5_SPHMS</name>
<dbReference type="Proteomes" id="UP000016931">
    <property type="component" value="Unassembled WGS sequence"/>
</dbReference>
<dbReference type="STRING" id="692275.M3CKY5"/>
<feature type="compositionally biased region" description="Acidic residues" evidence="2">
    <location>
        <begin position="215"/>
        <end position="224"/>
    </location>
</feature>
<feature type="coiled-coil region" evidence="1">
    <location>
        <begin position="108"/>
        <end position="135"/>
    </location>
</feature>
<dbReference type="HOGENOM" id="CLU_045012_0_0_1"/>
<gene>
    <name evidence="3" type="ORF">SEPMUDRAFT_148141</name>
</gene>
<keyword evidence="1" id="KW-0175">Coiled coil</keyword>
<evidence type="ECO:0008006" key="5">
    <source>
        <dbReference type="Google" id="ProtNLM"/>
    </source>
</evidence>
<dbReference type="OrthoDB" id="27934at2759"/>
<evidence type="ECO:0000313" key="4">
    <source>
        <dbReference type="Proteomes" id="UP000016931"/>
    </source>
</evidence>
<dbReference type="OMA" id="FTMAMML"/>
<dbReference type="GeneID" id="27901869"/>
<evidence type="ECO:0000313" key="3">
    <source>
        <dbReference type="EMBL" id="EMF14428.1"/>
    </source>
</evidence>
<keyword evidence="4" id="KW-1185">Reference proteome</keyword>